<dbReference type="Proteomes" id="UP001206128">
    <property type="component" value="Unassembled WGS sequence"/>
</dbReference>
<comment type="caution">
    <text evidence="1">The sequence shown here is derived from an EMBL/GenBank/DDBJ whole genome shotgun (WGS) entry which is preliminary data.</text>
</comment>
<protein>
    <submittedName>
        <fullName evidence="1">Uncharacterized protein</fullName>
    </submittedName>
</protein>
<proteinExistence type="predicted"/>
<accession>A0AAE3GJZ0</accession>
<name>A0AAE3GJZ0_9PSEU</name>
<dbReference type="RefSeq" id="WP_253778562.1">
    <property type="nucleotide sequence ID" value="NZ_JAMTCK010000019.1"/>
</dbReference>
<evidence type="ECO:0000313" key="2">
    <source>
        <dbReference type="Proteomes" id="UP001206128"/>
    </source>
</evidence>
<organism evidence="1 2">
    <name type="scientific">Goodfellowiella coeruleoviolacea</name>
    <dbReference type="NCBI Taxonomy" id="334858"/>
    <lineage>
        <taxon>Bacteria</taxon>
        <taxon>Bacillati</taxon>
        <taxon>Actinomycetota</taxon>
        <taxon>Actinomycetes</taxon>
        <taxon>Pseudonocardiales</taxon>
        <taxon>Pseudonocardiaceae</taxon>
        <taxon>Goodfellowiella</taxon>
    </lineage>
</organism>
<keyword evidence="2" id="KW-1185">Reference proteome</keyword>
<gene>
    <name evidence="1" type="ORF">LX83_006486</name>
</gene>
<dbReference type="AlphaFoldDB" id="A0AAE3GJZ0"/>
<dbReference type="EMBL" id="JAMTCK010000019">
    <property type="protein sequence ID" value="MCP2169600.1"/>
    <property type="molecule type" value="Genomic_DNA"/>
</dbReference>
<evidence type="ECO:0000313" key="1">
    <source>
        <dbReference type="EMBL" id="MCP2169600.1"/>
    </source>
</evidence>
<sequence>MFANIVTYYWQLDELSAASQRLVAVLDSAKGPEAWRAAYRALLHSDDIAATGVALGVFLYEQSQSRWGFGNPLDELAEEILAQARVLLAVEHDPAVPVRRQPVVQAAWSSAVGVVDHLGDATDLPRLVEVLTAAVAGVDDDPDLGELVEFGFAAVGRCLGDADESTRHRVAAWLAGLFTDERRPERLRVLAIRPLHDSESDIPHGQEEVLAGLLRHDSIQLAGAAAWALVGRTGYDARVREVVAAWPVRGVPAVVDEVRWAIADADEVAEAGR</sequence>
<reference evidence="1" key="1">
    <citation type="submission" date="2022-06" db="EMBL/GenBank/DDBJ databases">
        <title>Genomic Encyclopedia of Archaeal and Bacterial Type Strains, Phase II (KMG-II): from individual species to whole genera.</title>
        <authorList>
            <person name="Goeker M."/>
        </authorList>
    </citation>
    <scope>NUCLEOTIDE SEQUENCE</scope>
    <source>
        <strain evidence="1">DSM 43935</strain>
    </source>
</reference>